<evidence type="ECO:0000313" key="1">
    <source>
        <dbReference type="EMBL" id="MEU3556961.1"/>
    </source>
</evidence>
<organism evidence="1 2">
    <name type="scientific">Streptomyces fragilis</name>
    <dbReference type="NCBI Taxonomy" id="67301"/>
    <lineage>
        <taxon>Bacteria</taxon>
        <taxon>Bacillati</taxon>
        <taxon>Actinomycetota</taxon>
        <taxon>Actinomycetes</taxon>
        <taxon>Kitasatosporales</taxon>
        <taxon>Streptomycetaceae</taxon>
        <taxon>Streptomyces</taxon>
    </lineage>
</organism>
<gene>
    <name evidence="1" type="ORF">AB0E65_22495</name>
</gene>
<proteinExistence type="predicted"/>
<accession>A0ABV2YMK3</accession>
<dbReference type="EMBL" id="JBEZUR010000044">
    <property type="protein sequence ID" value="MEU3556961.1"/>
    <property type="molecule type" value="Genomic_DNA"/>
</dbReference>
<comment type="caution">
    <text evidence="1">The sequence shown here is derived from an EMBL/GenBank/DDBJ whole genome shotgun (WGS) entry which is preliminary data.</text>
</comment>
<keyword evidence="2" id="KW-1185">Reference proteome</keyword>
<name>A0ABV2YMK3_9ACTN</name>
<evidence type="ECO:0000313" key="2">
    <source>
        <dbReference type="Proteomes" id="UP001550850"/>
    </source>
</evidence>
<dbReference type="Proteomes" id="UP001550850">
    <property type="component" value="Unassembled WGS sequence"/>
</dbReference>
<dbReference type="RefSeq" id="WP_245967410.1">
    <property type="nucleotide sequence ID" value="NZ_BEVZ01000002.1"/>
</dbReference>
<reference evidence="1 2" key="1">
    <citation type="submission" date="2024-06" db="EMBL/GenBank/DDBJ databases">
        <title>The Natural Products Discovery Center: Release of the First 8490 Sequenced Strains for Exploring Actinobacteria Biosynthetic Diversity.</title>
        <authorList>
            <person name="Kalkreuter E."/>
            <person name="Kautsar S.A."/>
            <person name="Yang D."/>
            <person name="Bader C.D."/>
            <person name="Teijaro C.N."/>
            <person name="Fluegel L."/>
            <person name="Davis C.M."/>
            <person name="Simpson J.R."/>
            <person name="Lauterbach L."/>
            <person name="Steele A.D."/>
            <person name="Gui C."/>
            <person name="Meng S."/>
            <person name="Li G."/>
            <person name="Viehrig K."/>
            <person name="Ye F."/>
            <person name="Su P."/>
            <person name="Kiefer A.F."/>
            <person name="Nichols A."/>
            <person name="Cepeda A.J."/>
            <person name="Yan W."/>
            <person name="Fan B."/>
            <person name="Jiang Y."/>
            <person name="Adhikari A."/>
            <person name="Zheng C.-J."/>
            <person name="Schuster L."/>
            <person name="Cowan T.M."/>
            <person name="Smanski M.J."/>
            <person name="Chevrette M.G."/>
            <person name="De Carvalho L.P.S."/>
            <person name="Shen B."/>
        </authorList>
    </citation>
    <scope>NUCLEOTIDE SEQUENCE [LARGE SCALE GENOMIC DNA]</scope>
    <source>
        <strain evidence="1 2">NPDC038104</strain>
    </source>
</reference>
<sequence>MAPGHVAYGMRASYGMNYVTPDHIAAWERGVAMPSLQELTALAGALWCAPGDLMGAPRTLREHRLARGMAPEDVAHSIGMGVADYLRMEETGRWTGSAYQSSQLGRTLQLSAPDMVAVTGLEGELAALLVEAVSTRWQAHIRAVARLLSMEKRELQEPLRVMHGEYQNLIARTLSRATGAATSGEEGKNYLDNVVQRFWECLGSR</sequence>
<protein>
    <submittedName>
        <fullName evidence="1">Helix-turn-helix transcriptional regulator</fullName>
    </submittedName>
</protein>